<dbReference type="GO" id="GO:0005829">
    <property type="term" value="C:cytosol"/>
    <property type="evidence" value="ECO:0007669"/>
    <property type="project" value="TreeGrafter"/>
</dbReference>
<feature type="compositionally biased region" description="Acidic residues" evidence="8">
    <location>
        <begin position="520"/>
        <end position="536"/>
    </location>
</feature>
<comment type="similarity">
    <text evidence="7">Belongs to the NusA family.</text>
</comment>
<dbReference type="SUPFAM" id="SSF69705">
    <property type="entry name" value="Transcription factor NusA, N-terminal domain"/>
    <property type="match status" value="1"/>
</dbReference>
<evidence type="ECO:0000256" key="4">
    <source>
        <dbReference type="ARBA" id="ARBA00022884"/>
    </source>
</evidence>
<keyword evidence="11" id="KW-1185">Reference proteome</keyword>
<dbReference type="Pfam" id="PF13184">
    <property type="entry name" value="KH_NusA_1st"/>
    <property type="match status" value="1"/>
</dbReference>
<dbReference type="PROSITE" id="PS50126">
    <property type="entry name" value="S1"/>
    <property type="match status" value="1"/>
</dbReference>
<dbReference type="FunFam" id="3.30.300.20:FF:000005">
    <property type="entry name" value="Transcription termination/antitermination protein NusA"/>
    <property type="match status" value="1"/>
</dbReference>
<comment type="function">
    <text evidence="7">Participates in both transcription termination and antitermination.</text>
</comment>
<dbReference type="HAMAP" id="MF_00945_B">
    <property type="entry name" value="NusA_B"/>
    <property type="match status" value="1"/>
</dbReference>
<dbReference type="PANTHER" id="PTHR22648">
    <property type="entry name" value="TRANSCRIPTION TERMINATION FACTOR NUSA"/>
    <property type="match status" value="1"/>
</dbReference>
<dbReference type="SMART" id="SM00322">
    <property type="entry name" value="KH"/>
    <property type="match status" value="2"/>
</dbReference>
<dbReference type="SUPFAM" id="SSF54814">
    <property type="entry name" value="Prokaryotic type KH domain (KH-domain type II)"/>
    <property type="match status" value="2"/>
</dbReference>
<protein>
    <recommendedName>
        <fullName evidence="7">Transcription termination/antitermination protein NusA</fullName>
    </recommendedName>
</protein>
<dbReference type="OrthoDB" id="9807233at2"/>
<dbReference type="CDD" id="cd04455">
    <property type="entry name" value="S1_NusA"/>
    <property type="match status" value="1"/>
</dbReference>
<keyword evidence="5 7" id="KW-0805">Transcription regulation</keyword>
<dbReference type="GO" id="GO:0006353">
    <property type="term" value="P:DNA-templated transcription termination"/>
    <property type="evidence" value="ECO:0007669"/>
    <property type="project" value="UniProtKB-UniRule"/>
</dbReference>
<feature type="region of interest" description="Disordered" evidence="8">
    <location>
        <begin position="462"/>
        <end position="536"/>
    </location>
</feature>
<dbReference type="PANTHER" id="PTHR22648:SF0">
    <property type="entry name" value="TRANSCRIPTION TERMINATION_ANTITERMINATION PROTEIN NUSA"/>
    <property type="match status" value="1"/>
</dbReference>
<accession>E7FUT1</accession>
<dbReference type="Pfam" id="PF08529">
    <property type="entry name" value="NusA_N"/>
    <property type="match status" value="1"/>
</dbReference>
<dbReference type="Gene3D" id="3.30.1480.10">
    <property type="entry name" value="NusA, N-terminal domain"/>
    <property type="match status" value="1"/>
</dbReference>
<keyword evidence="4 7" id="KW-0694">RNA-binding</keyword>
<keyword evidence="1 7" id="KW-0806">Transcription termination</keyword>
<dbReference type="GO" id="GO:0003700">
    <property type="term" value="F:DNA-binding transcription factor activity"/>
    <property type="evidence" value="ECO:0007669"/>
    <property type="project" value="InterPro"/>
</dbReference>
<evidence type="ECO:0000313" key="11">
    <source>
        <dbReference type="Proteomes" id="UP000003028"/>
    </source>
</evidence>
<dbReference type="Gene3D" id="2.40.50.140">
    <property type="entry name" value="Nucleic acid-binding proteins"/>
    <property type="match status" value="1"/>
</dbReference>
<dbReference type="CDD" id="cd02134">
    <property type="entry name" value="KH-II_NusA_rpt1"/>
    <property type="match status" value="1"/>
</dbReference>
<dbReference type="InterPro" id="IPR036555">
    <property type="entry name" value="NusA_N_sf"/>
</dbReference>
<feature type="domain" description="S1 motif" evidence="9">
    <location>
        <begin position="137"/>
        <end position="201"/>
    </location>
</feature>
<dbReference type="Gene3D" id="3.30.300.20">
    <property type="match status" value="2"/>
</dbReference>
<name>E7FUT1_ERYRH</name>
<dbReference type="InterPro" id="IPR009019">
    <property type="entry name" value="KH_sf_prok-type"/>
</dbReference>
<evidence type="ECO:0000256" key="3">
    <source>
        <dbReference type="ARBA" id="ARBA00022814"/>
    </source>
</evidence>
<dbReference type="InterPro" id="IPR010213">
    <property type="entry name" value="TF_NusA"/>
</dbReference>
<proteinExistence type="inferred from homology"/>
<feature type="compositionally biased region" description="Basic and acidic residues" evidence="8">
    <location>
        <begin position="475"/>
        <end position="495"/>
    </location>
</feature>
<evidence type="ECO:0000256" key="1">
    <source>
        <dbReference type="ARBA" id="ARBA00022472"/>
    </source>
</evidence>
<dbReference type="InterPro" id="IPR012340">
    <property type="entry name" value="NA-bd_OB-fold"/>
</dbReference>
<dbReference type="AlphaFoldDB" id="E7FUT1"/>
<evidence type="ECO:0000259" key="9">
    <source>
        <dbReference type="PROSITE" id="PS50126"/>
    </source>
</evidence>
<dbReference type="InterPro" id="IPR004087">
    <property type="entry name" value="KH_dom"/>
</dbReference>
<dbReference type="RefSeq" id="WP_003773724.1">
    <property type="nucleotide sequence ID" value="NZ_ACLK02000001.1"/>
</dbReference>
<evidence type="ECO:0000256" key="6">
    <source>
        <dbReference type="ARBA" id="ARBA00023163"/>
    </source>
</evidence>
<comment type="subcellular location">
    <subcellularLocation>
        <location evidence="7">Cytoplasm</location>
    </subcellularLocation>
</comment>
<dbReference type="EMBL" id="ACLK02000001">
    <property type="protein sequence ID" value="EFY09647.1"/>
    <property type="molecule type" value="Genomic_DNA"/>
</dbReference>
<comment type="caution">
    <text evidence="10">The sequence shown here is derived from an EMBL/GenBank/DDBJ whole genome shotgun (WGS) entry which is preliminary data.</text>
</comment>
<keyword evidence="2 7" id="KW-0963">Cytoplasm</keyword>
<evidence type="ECO:0000256" key="2">
    <source>
        <dbReference type="ARBA" id="ARBA00022490"/>
    </source>
</evidence>
<evidence type="ECO:0000256" key="5">
    <source>
        <dbReference type="ARBA" id="ARBA00023015"/>
    </source>
</evidence>
<keyword evidence="3 7" id="KW-0889">Transcription antitermination</keyword>
<dbReference type="NCBIfam" id="TIGR01953">
    <property type="entry name" value="NusA"/>
    <property type="match status" value="1"/>
</dbReference>
<evidence type="ECO:0000256" key="7">
    <source>
        <dbReference type="HAMAP-Rule" id="MF_00945"/>
    </source>
</evidence>
<dbReference type="FunFam" id="3.30.300.20:FF:000002">
    <property type="entry name" value="Transcription termination/antitermination protein NusA"/>
    <property type="match status" value="1"/>
</dbReference>
<gene>
    <name evidence="7 10" type="primary">nusA</name>
    <name evidence="10" type="ORF">HMPREF0357_10442</name>
</gene>
<dbReference type="SUPFAM" id="SSF50249">
    <property type="entry name" value="Nucleic acid-binding proteins"/>
    <property type="match status" value="1"/>
</dbReference>
<dbReference type="CDD" id="cd22529">
    <property type="entry name" value="KH-II_NusA_rpt2"/>
    <property type="match status" value="1"/>
</dbReference>
<dbReference type="InterPro" id="IPR015946">
    <property type="entry name" value="KH_dom-like_a/b"/>
</dbReference>
<dbReference type="InterPro" id="IPR013735">
    <property type="entry name" value="TF_NusA_N"/>
</dbReference>
<dbReference type="STRING" id="1648.A2I91_05010"/>
<reference evidence="10" key="1">
    <citation type="submission" date="2011-01" db="EMBL/GenBank/DDBJ databases">
        <authorList>
            <person name="Muzny D."/>
            <person name="Qin X."/>
            <person name="Buhay C."/>
            <person name="Dugan-Rocha S."/>
            <person name="Ding Y."/>
            <person name="Chen G."/>
            <person name="Hawes A."/>
            <person name="Holder M."/>
            <person name="Jhangiani S."/>
            <person name="Johnson A."/>
            <person name="Khan Z."/>
            <person name="Li Z."/>
            <person name="Liu W."/>
            <person name="Liu X."/>
            <person name="Perez L."/>
            <person name="Shen H."/>
            <person name="Wang Q."/>
            <person name="Watt J."/>
            <person name="Xi L."/>
            <person name="Xin Y."/>
            <person name="Zhou J."/>
            <person name="Deng J."/>
            <person name="Jiang H."/>
            <person name="Liu Y."/>
            <person name="Qu J."/>
            <person name="Song X.-Z."/>
            <person name="Zhang L."/>
            <person name="Villasana D."/>
            <person name="Johnson A."/>
            <person name="Liu J."/>
            <person name="Liyanage D."/>
            <person name="Lorensuhewa L."/>
            <person name="Robinson T."/>
            <person name="Song A."/>
            <person name="Song B.-B."/>
            <person name="Dinh H."/>
            <person name="Thornton R."/>
            <person name="Coyle M."/>
            <person name="Francisco L."/>
            <person name="Jackson L."/>
            <person name="Javaid M."/>
            <person name="Korchina V."/>
            <person name="Kovar C."/>
            <person name="Mata R."/>
            <person name="Mathew T."/>
            <person name="Ngo R."/>
            <person name="Nguyen L."/>
            <person name="Nguyen N."/>
            <person name="Okwuonu G."/>
            <person name="Ongeri F."/>
            <person name="Pham C."/>
            <person name="Simmons D."/>
            <person name="Wilczek-Boney K."/>
            <person name="Hale W."/>
            <person name="Jakkamsetti A."/>
            <person name="Pham P."/>
            <person name="Ruth R."/>
            <person name="San Lucas F."/>
            <person name="Warren J."/>
            <person name="Zhang J."/>
            <person name="Zhao Z."/>
            <person name="Zhou C."/>
            <person name="Zhu D."/>
            <person name="Lee S."/>
            <person name="Bess C."/>
            <person name="Blankenburg K."/>
            <person name="Forbes L."/>
            <person name="Fu Q."/>
            <person name="Gubbala S."/>
            <person name="Hirani K."/>
            <person name="Jayaseelan J.C."/>
            <person name="Lara F."/>
            <person name="Munidasa M."/>
            <person name="Palculict T."/>
            <person name="Patil S."/>
            <person name="Pu L.-L."/>
            <person name="Saada N."/>
            <person name="Tang L."/>
            <person name="Weissenberger G."/>
            <person name="Zhu Y."/>
            <person name="Hemphill L."/>
            <person name="Shang Y."/>
            <person name="Youmans B."/>
            <person name="Ayvaz T."/>
            <person name="Ross M."/>
            <person name="Santibanez J."/>
            <person name="Aqrawi P."/>
            <person name="Gross S."/>
            <person name="Joshi V."/>
            <person name="Fowler G."/>
            <person name="Nazareth L."/>
            <person name="Reid J."/>
            <person name="Worley K."/>
            <person name="Petrosino J."/>
            <person name="Highlander S."/>
            <person name="Gibbs R."/>
        </authorList>
    </citation>
    <scope>NUCLEOTIDE SEQUENCE [LARGE SCALE GENOMIC DNA]</scope>
    <source>
        <strain evidence="10">ATCC 19414</strain>
    </source>
</reference>
<evidence type="ECO:0000313" key="10">
    <source>
        <dbReference type="EMBL" id="EFY09647.1"/>
    </source>
</evidence>
<dbReference type="Proteomes" id="UP000003028">
    <property type="component" value="Unassembled WGS sequence"/>
</dbReference>
<dbReference type="SMART" id="SM00316">
    <property type="entry name" value="S1"/>
    <property type="match status" value="1"/>
</dbReference>
<dbReference type="InterPro" id="IPR030842">
    <property type="entry name" value="TF_NusA_bacterial"/>
</dbReference>
<dbReference type="InterPro" id="IPR025249">
    <property type="entry name" value="TF_NusA_KH_1st"/>
</dbReference>
<evidence type="ECO:0000256" key="8">
    <source>
        <dbReference type="SAM" id="MobiDB-lite"/>
    </source>
</evidence>
<dbReference type="GO" id="GO:0031564">
    <property type="term" value="P:transcription antitermination"/>
    <property type="evidence" value="ECO:0007669"/>
    <property type="project" value="UniProtKB-UniRule"/>
</dbReference>
<organism evidence="10 11">
    <name type="scientific">Erysipelothrix rhusiopathiae ATCC 19414</name>
    <dbReference type="NCBI Taxonomy" id="525280"/>
    <lineage>
        <taxon>Bacteria</taxon>
        <taxon>Bacillati</taxon>
        <taxon>Bacillota</taxon>
        <taxon>Erysipelotrichia</taxon>
        <taxon>Erysipelotrichales</taxon>
        <taxon>Erysipelotrichaceae</taxon>
        <taxon>Erysipelothrix</taxon>
    </lineage>
</organism>
<dbReference type="Pfam" id="PF26594">
    <property type="entry name" value="KH_NusA_2nd"/>
    <property type="match status" value="1"/>
</dbReference>
<dbReference type="InterPro" id="IPR003029">
    <property type="entry name" value="S1_domain"/>
</dbReference>
<dbReference type="InterPro" id="IPR058582">
    <property type="entry name" value="KH_NusA_2nd"/>
</dbReference>
<comment type="subunit">
    <text evidence="7">Monomer. Binds directly to the core enzyme of the DNA-dependent RNA polymerase and to nascent RNA.</text>
</comment>
<keyword evidence="6 7" id="KW-0804">Transcription</keyword>
<dbReference type="GO" id="GO:0003723">
    <property type="term" value="F:RNA binding"/>
    <property type="evidence" value="ECO:0007669"/>
    <property type="project" value="UniProtKB-UniRule"/>
</dbReference>
<sequence length="536" mass="60918">MNVKNVILAMQEIEDNRNISKEIIIDALQDSLIKAYRKQIGVPDALVDVIIDERTQEMKLFHKFLVVEEVMDDELEVGITELPEGAEGLQVGEYYMIEEPIVELGRAAATLAKNVIKQKIREAEKQAVYDEYIDQLGEMIMAMVESVEEKFVVLNLGKSLAVMPRAAQIEGETYREGQTLKVVITDVNRDTKGAQILVSRADAMLVRRLFENEVPEIFEGQVEIKAIAREAGERTKIAVYSHDSDIDPIGACIGPRGSRVQAIIEELKGEKIDIFEWSDNMVELINNALAPAEVIAVYPNADNKGLVVIVDDNQLSLAIGKRGKNARLAVRLTKQRIDIKSVSEAEADGIDYVSLMAAYEAEIRSKQVQEEVNEELVVRTEVEATVDAEEIVEVEETADLAESIIEEVQEVEQTEVTDVVSEEIIIEETEESEEAIKLDRKDVFKPRTDYVSKFEQLADASRKEEQDLRRRRRKPEREEDKPVNTSELLKEKEYDILPEYSPEELKQIEKQQAAESNSWLEEEIDFDEFDEYYDAE</sequence>